<dbReference type="PANTHER" id="PTHR43165:SF1">
    <property type="entry name" value="PHOSPHODIESTERASE MJ0936"/>
    <property type="match status" value="1"/>
</dbReference>
<dbReference type="KEGG" id="abi:Aboo_0437"/>
<evidence type="ECO:0000256" key="1">
    <source>
        <dbReference type="RuleBase" id="RU362039"/>
    </source>
</evidence>
<evidence type="ECO:0000259" key="2">
    <source>
        <dbReference type="Pfam" id="PF12850"/>
    </source>
</evidence>
<comment type="similarity">
    <text evidence="1">Belongs to the metallophosphoesterase superfamily. YfcE family.</text>
</comment>
<evidence type="ECO:0000313" key="3">
    <source>
        <dbReference type="EMBL" id="ADD08248.1"/>
    </source>
</evidence>
<dbReference type="HOGENOM" id="CLU_063749_4_0_2"/>
<feature type="domain" description="Calcineurin-like phosphoesterase" evidence="2">
    <location>
        <begin position="1"/>
        <end position="160"/>
    </location>
</feature>
<accession>D3TCG3</accession>
<dbReference type="RefSeq" id="WP_012997134.1">
    <property type="nucleotide sequence ID" value="NC_013926.1"/>
</dbReference>
<name>D3TCG3_ACIB4</name>
<keyword evidence="1" id="KW-0479">Metal-binding</keyword>
<dbReference type="PANTHER" id="PTHR43165">
    <property type="entry name" value="METALLOPHOSPHOESTERASE"/>
    <property type="match status" value="1"/>
</dbReference>
<dbReference type="Gene3D" id="3.60.21.10">
    <property type="match status" value="1"/>
</dbReference>
<dbReference type="InterPro" id="IPR000979">
    <property type="entry name" value="Phosphodiesterase_MJ0936/Vps29"/>
</dbReference>
<dbReference type="EC" id="3.1.4.-" evidence="1"/>
<organism evidence="3 4">
    <name type="scientific">Aciduliprofundum boonei (strain DSM 19572 / T469)</name>
    <dbReference type="NCBI Taxonomy" id="439481"/>
    <lineage>
        <taxon>Archaea</taxon>
        <taxon>Methanobacteriati</taxon>
        <taxon>Thermoplasmatota</taxon>
        <taxon>DHVE2 group</taxon>
        <taxon>Candidatus Aciduliprofundum</taxon>
    </lineage>
</organism>
<dbReference type="GO" id="GO:0046872">
    <property type="term" value="F:metal ion binding"/>
    <property type="evidence" value="ECO:0007669"/>
    <property type="project" value="UniProtKB-KW"/>
</dbReference>
<dbReference type="Proteomes" id="UP000001400">
    <property type="component" value="Chromosome"/>
</dbReference>
<dbReference type="Pfam" id="PF12850">
    <property type="entry name" value="Metallophos_2"/>
    <property type="match status" value="1"/>
</dbReference>
<dbReference type="GeneID" id="8827380"/>
<dbReference type="SUPFAM" id="SSF56300">
    <property type="entry name" value="Metallo-dependent phosphatases"/>
    <property type="match status" value="1"/>
</dbReference>
<dbReference type="NCBIfam" id="TIGR00040">
    <property type="entry name" value="yfcE"/>
    <property type="match status" value="1"/>
</dbReference>
<reference evidence="3" key="1">
    <citation type="submission" date="2010-02" db="EMBL/GenBank/DDBJ databases">
        <title>Complete sequence of Aciduliprofundum boonei T469.</title>
        <authorList>
            <consortium name="US DOE Joint Genome Institute"/>
            <person name="Lucas S."/>
            <person name="Copeland A."/>
            <person name="Lapidus A."/>
            <person name="Cheng J.-F."/>
            <person name="Bruce D."/>
            <person name="Goodwin L."/>
            <person name="Pitluck S."/>
            <person name="Saunders E."/>
            <person name="Detter J.C."/>
            <person name="Han C."/>
            <person name="Tapia R."/>
            <person name="Land M."/>
            <person name="Hauser L."/>
            <person name="Kyrpides N."/>
            <person name="Mikhailova N."/>
            <person name="Flores G."/>
            <person name="Reysenbach A.-L."/>
            <person name="Woyke T."/>
        </authorList>
    </citation>
    <scope>NUCLEOTIDE SEQUENCE</scope>
    <source>
        <strain evidence="3">T469</strain>
    </source>
</reference>
<comment type="cofactor">
    <cofactor evidence="1">
        <name>a divalent metal cation</name>
        <dbReference type="ChEBI" id="CHEBI:60240"/>
    </cofactor>
</comment>
<protein>
    <recommendedName>
        <fullName evidence="1">Phosphoesterase</fullName>
        <ecNumber evidence="1">3.1.4.-</ecNumber>
    </recommendedName>
</protein>
<dbReference type="InterPro" id="IPR024654">
    <property type="entry name" value="Calcineurin-like_PHP_lpxH"/>
</dbReference>
<evidence type="ECO:0000313" key="4">
    <source>
        <dbReference type="Proteomes" id="UP000001400"/>
    </source>
</evidence>
<dbReference type="GO" id="GO:0016787">
    <property type="term" value="F:hydrolase activity"/>
    <property type="evidence" value="ECO:0007669"/>
    <property type="project" value="UniProtKB-UniRule"/>
</dbReference>
<dbReference type="InterPro" id="IPR041802">
    <property type="entry name" value="MPP_YfcE"/>
</dbReference>
<dbReference type="AlphaFoldDB" id="D3TCG3"/>
<sequence length="167" mass="18892">MLVGIISDTHDNLDSAKKAAEIFRERDIKIIFHLGDFIAPFTLKAFEGFELYGVFGNNDGEKFLIKKIAEEFGFKIDFAPFEVELEGKSFLLLHGFGSIERTLKIVNSFAASQNYDFVLYGHTHKRDLRKKGKTMIINPGEACGYLTGKRSIAILNIENKSAEFVEF</sequence>
<dbReference type="InterPro" id="IPR053193">
    <property type="entry name" value="MetalloPDE_YfcE-like"/>
</dbReference>
<dbReference type="CDD" id="cd00841">
    <property type="entry name" value="MPP_YfcE"/>
    <property type="match status" value="1"/>
</dbReference>
<keyword evidence="4" id="KW-1185">Reference proteome</keyword>
<gene>
    <name evidence="3" type="ordered locus">Aboo_0437</name>
</gene>
<proteinExistence type="inferred from homology"/>
<dbReference type="InterPro" id="IPR029052">
    <property type="entry name" value="Metallo-depent_PP-like"/>
</dbReference>
<dbReference type="EMBL" id="CP001941">
    <property type="protein sequence ID" value="ADD08248.1"/>
    <property type="molecule type" value="Genomic_DNA"/>
</dbReference>